<dbReference type="Gene3D" id="3.30.429.10">
    <property type="entry name" value="Macrophage Migration Inhibitory Factor"/>
    <property type="match status" value="1"/>
</dbReference>
<dbReference type="HOGENOM" id="CLU_148073_0_0_11"/>
<protein>
    <submittedName>
        <fullName evidence="1">Uncharacterized protein</fullName>
    </submittedName>
</protein>
<keyword evidence="2" id="KW-1185">Reference proteome</keyword>
<dbReference type="PANTHER" id="PTHR38460:SF1">
    <property type="entry name" value="TAUTOMERASE YOLI-RELATED"/>
    <property type="match status" value="1"/>
</dbReference>
<organism evidence="1 2">
    <name type="scientific">Mycobacterium parascrofulaceum ATCC BAA-614</name>
    <dbReference type="NCBI Taxonomy" id="525368"/>
    <lineage>
        <taxon>Bacteria</taxon>
        <taxon>Bacillati</taxon>
        <taxon>Actinomycetota</taxon>
        <taxon>Actinomycetes</taxon>
        <taxon>Mycobacteriales</taxon>
        <taxon>Mycobacteriaceae</taxon>
        <taxon>Mycobacterium</taxon>
        <taxon>Mycobacterium simiae complex</taxon>
    </lineage>
</organism>
<dbReference type="eggNOG" id="COG1942">
    <property type="taxonomic scope" value="Bacteria"/>
</dbReference>
<dbReference type="Proteomes" id="UP000003653">
    <property type="component" value="Unassembled WGS sequence"/>
</dbReference>
<gene>
    <name evidence="1" type="ORF">HMPREF0591_0933</name>
</gene>
<dbReference type="RefSeq" id="WP_007170131.1">
    <property type="nucleotide sequence ID" value="NZ_GG770555.1"/>
</dbReference>
<dbReference type="InterPro" id="IPR037479">
    <property type="entry name" value="Tauto_MSAD"/>
</dbReference>
<proteinExistence type="predicted"/>
<evidence type="ECO:0000313" key="1">
    <source>
        <dbReference type="EMBL" id="EFG79228.1"/>
    </source>
</evidence>
<sequence length="105" mass="11387">MRLRHIDLIEGRAPSPSGGCSTRYGSVALDTGPGITRLAQQVIAHVVSRRRARAMKDKFYGLPATNLADRCGLDPADLIVPVTENGEGRWSFGHGRAQFLTGELQ</sequence>
<dbReference type="InterPro" id="IPR014347">
    <property type="entry name" value="Tautomerase/MIF_sf"/>
</dbReference>
<reference evidence="1 2" key="1">
    <citation type="submission" date="2010-04" db="EMBL/GenBank/DDBJ databases">
        <authorList>
            <person name="Muzny D."/>
            <person name="Qin X."/>
            <person name="Deng J."/>
            <person name="Jiang H."/>
            <person name="Liu Y."/>
            <person name="Qu J."/>
            <person name="Song X.-Z."/>
            <person name="Zhang L."/>
            <person name="Thornton R."/>
            <person name="Coyle M."/>
            <person name="Francisco L."/>
            <person name="Jackson L."/>
            <person name="Javaid M."/>
            <person name="Korchina V."/>
            <person name="Kovar C."/>
            <person name="Mata R."/>
            <person name="Mathew T."/>
            <person name="Ngo R."/>
            <person name="Nguyen L."/>
            <person name="Nguyen N."/>
            <person name="Okwuonu G."/>
            <person name="Ongeri F."/>
            <person name="Pham C."/>
            <person name="Simmons D."/>
            <person name="Wilczek-Boney K."/>
            <person name="Hale W."/>
            <person name="Jakkamsetti A."/>
            <person name="Pham P."/>
            <person name="Ruth R."/>
            <person name="San Lucas F."/>
            <person name="Warren J."/>
            <person name="Zhang J."/>
            <person name="Zhao Z."/>
            <person name="Zhou C."/>
            <person name="Zhu D."/>
            <person name="Lee S."/>
            <person name="Bess C."/>
            <person name="Blankenburg K."/>
            <person name="Forbes L."/>
            <person name="Fu Q."/>
            <person name="Gubbala S."/>
            <person name="Hirani K."/>
            <person name="Jayaseelan J.C."/>
            <person name="Lara F."/>
            <person name="Munidasa M."/>
            <person name="Palculict T."/>
            <person name="Patil S."/>
            <person name="Pu L.-L."/>
            <person name="Saada N."/>
            <person name="Tang L."/>
            <person name="Weissenberger G."/>
            <person name="Zhu Y."/>
            <person name="Hemphill L."/>
            <person name="Shang Y."/>
            <person name="Youmans B."/>
            <person name="Ayvaz T."/>
            <person name="Ross M."/>
            <person name="Santibanez J."/>
            <person name="Aqrawi P."/>
            <person name="Gross S."/>
            <person name="Joshi V."/>
            <person name="Fowler G."/>
            <person name="Nazareth L."/>
            <person name="Reid J."/>
            <person name="Worley K."/>
            <person name="Petrosino J."/>
            <person name="Highlander S."/>
            <person name="Gibbs R."/>
        </authorList>
    </citation>
    <scope>NUCLEOTIDE SEQUENCE [LARGE SCALE GENOMIC DNA]</scope>
    <source>
        <strain evidence="1 2">ATCC BAA-614</strain>
    </source>
</reference>
<dbReference type="EMBL" id="ADNV01000082">
    <property type="protein sequence ID" value="EFG79228.1"/>
    <property type="molecule type" value="Genomic_DNA"/>
</dbReference>
<comment type="caution">
    <text evidence="1">The sequence shown here is derived from an EMBL/GenBank/DDBJ whole genome shotgun (WGS) entry which is preliminary data.</text>
</comment>
<dbReference type="SUPFAM" id="SSF55331">
    <property type="entry name" value="Tautomerase/MIF"/>
    <property type="match status" value="1"/>
</dbReference>
<dbReference type="AlphaFoldDB" id="D5P439"/>
<accession>D5P439</accession>
<dbReference type="PANTHER" id="PTHR38460">
    <property type="entry name" value="TAUTOMERASE YOLI-RELATED"/>
    <property type="match status" value="1"/>
</dbReference>
<dbReference type="Pfam" id="PF14552">
    <property type="entry name" value="Tautomerase_2"/>
    <property type="match status" value="1"/>
</dbReference>
<name>D5P439_9MYCO</name>
<evidence type="ECO:0000313" key="2">
    <source>
        <dbReference type="Proteomes" id="UP000003653"/>
    </source>
</evidence>